<dbReference type="Gene3D" id="3.40.50.1820">
    <property type="entry name" value="alpha/beta hydrolase"/>
    <property type="match status" value="1"/>
</dbReference>
<dbReference type="InterPro" id="IPR002168">
    <property type="entry name" value="Lipase_GDXG_HIS_AS"/>
</dbReference>
<dbReference type="InterPro" id="IPR029058">
    <property type="entry name" value="AB_hydrolase_fold"/>
</dbReference>
<name>A0ABS3LUL7_9PROT</name>
<evidence type="ECO:0000256" key="1">
    <source>
        <dbReference type="ARBA" id="ARBA00010515"/>
    </source>
</evidence>
<dbReference type="PANTHER" id="PTHR48081:SF8">
    <property type="entry name" value="ALPHA_BETA HYDROLASE FOLD-3 DOMAIN-CONTAINING PROTEIN-RELATED"/>
    <property type="match status" value="1"/>
</dbReference>
<evidence type="ECO:0000256" key="2">
    <source>
        <dbReference type="ARBA" id="ARBA00022801"/>
    </source>
</evidence>
<comment type="similarity">
    <text evidence="1">Belongs to the 'GDXG' lipolytic enzyme family.</text>
</comment>
<proteinExistence type="inferred from homology"/>
<keyword evidence="5" id="KW-1185">Reference proteome</keyword>
<evidence type="ECO:0000313" key="5">
    <source>
        <dbReference type="Proteomes" id="UP000664771"/>
    </source>
</evidence>
<dbReference type="InterPro" id="IPR013094">
    <property type="entry name" value="AB_hydrolase_3"/>
</dbReference>
<dbReference type="PROSITE" id="PS01173">
    <property type="entry name" value="LIPASE_GDXG_HIS"/>
    <property type="match status" value="1"/>
</dbReference>
<comment type="caution">
    <text evidence="4">The sequence shown here is derived from an EMBL/GenBank/DDBJ whole genome shotgun (WGS) entry which is preliminary data.</text>
</comment>
<dbReference type="PANTHER" id="PTHR48081">
    <property type="entry name" value="AB HYDROLASE SUPERFAMILY PROTEIN C4A8.06C"/>
    <property type="match status" value="1"/>
</dbReference>
<dbReference type="SUPFAM" id="SSF53474">
    <property type="entry name" value="alpha/beta-Hydrolases"/>
    <property type="match status" value="1"/>
</dbReference>
<organism evidence="4 5">
    <name type="scientific">Acetobacter sacchari</name>
    <dbReference type="NCBI Taxonomy" id="2661687"/>
    <lineage>
        <taxon>Bacteria</taxon>
        <taxon>Pseudomonadati</taxon>
        <taxon>Pseudomonadota</taxon>
        <taxon>Alphaproteobacteria</taxon>
        <taxon>Acetobacterales</taxon>
        <taxon>Acetobacteraceae</taxon>
        <taxon>Acetobacter</taxon>
    </lineage>
</organism>
<feature type="domain" description="Alpha/beta hydrolase fold-3" evidence="3">
    <location>
        <begin position="79"/>
        <end position="285"/>
    </location>
</feature>
<dbReference type="Proteomes" id="UP000664771">
    <property type="component" value="Unassembled WGS sequence"/>
</dbReference>
<accession>A0ABS3LUL7</accession>
<evidence type="ECO:0000313" key="4">
    <source>
        <dbReference type="EMBL" id="MBO1359601.1"/>
    </source>
</evidence>
<gene>
    <name evidence="4" type="ORF">J2D73_07305</name>
</gene>
<reference evidence="4 5" key="1">
    <citation type="submission" date="2021-03" db="EMBL/GenBank/DDBJ databases">
        <title>The complete genome sequence of Acetobacter sacchari TBRC 11175.</title>
        <authorList>
            <person name="Charoenyingcharoen P."/>
            <person name="Yukphan P."/>
        </authorList>
    </citation>
    <scope>NUCLEOTIDE SEQUENCE [LARGE SCALE GENOMIC DNA]</scope>
    <source>
        <strain evidence="4 5">TBRC 11175</strain>
    </source>
</reference>
<protein>
    <submittedName>
        <fullName evidence="4">Alpha/beta hydrolase</fullName>
    </submittedName>
</protein>
<dbReference type="InterPro" id="IPR050300">
    <property type="entry name" value="GDXG_lipolytic_enzyme"/>
</dbReference>
<evidence type="ECO:0000259" key="3">
    <source>
        <dbReference type="Pfam" id="PF07859"/>
    </source>
</evidence>
<keyword evidence="2 4" id="KW-0378">Hydrolase</keyword>
<dbReference type="RefSeq" id="WP_207880882.1">
    <property type="nucleotide sequence ID" value="NZ_JAFVMF010000006.1"/>
</dbReference>
<sequence>MTRALNPEILSAAARSTAAPFGSLPPSETRANYIEARKLQELEFLPVASIEDIAIKGDGAPLKLRLYRDTFSDDQQPCLLFLHGGGWMVGNLDTHEGLCRKLAKKTRMHVLAVDYRLAPEHPFPAGLEDAARALSWLVRFGPDRGIDISRLAICGDSAGGNFAAVLAIMASRGEVPKLTGQILLYPVTDLRMASESYRLCDSSLPLTPTAMRFFIDHYLPRGVDREDWRASPLLAASLARTPPAIVLTCGHDPLRDEGDAYARRLEQEGVAVTHLHLSDQVHGFLNFGRAVGAVEGVVDFLASWLNDLWRTDIK</sequence>
<dbReference type="GO" id="GO:0016787">
    <property type="term" value="F:hydrolase activity"/>
    <property type="evidence" value="ECO:0007669"/>
    <property type="project" value="UniProtKB-KW"/>
</dbReference>
<dbReference type="Pfam" id="PF07859">
    <property type="entry name" value="Abhydrolase_3"/>
    <property type="match status" value="1"/>
</dbReference>
<dbReference type="EMBL" id="JAFVMF010000006">
    <property type="protein sequence ID" value="MBO1359601.1"/>
    <property type="molecule type" value="Genomic_DNA"/>
</dbReference>